<feature type="domain" description="Serine aminopeptidase S33" evidence="1">
    <location>
        <begin position="29"/>
        <end position="232"/>
    </location>
</feature>
<evidence type="ECO:0000313" key="2">
    <source>
        <dbReference type="EMBL" id="NMO77956.1"/>
    </source>
</evidence>
<dbReference type="RefSeq" id="WP_016205399.1">
    <property type="nucleotide sequence ID" value="NZ_JABBPK010000001.1"/>
</dbReference>
<organism evidence="2 3">
    <name type="scientific">Niallia alba</name>
    <dbReference type="NCBI Taxonomy" id="2729105"/>
    <lineage>
        <taxon>Bacteria</taxon>
        <taxon>Bacillati</taxon>
        <taxon>Bacillota</taxon>
        <taxon>Bacilli</taxon>
        <taxon>Bacillales</taxon>
        <taxon>Bacillaceae</taxon>
        <taxon>Niallia</taxon>
    </lineage>
</organism>
<dbReference type="InterPro" id="IPR029058">
    <property type="entry name" value="AB_hydrolase_fold"/>
</dbReference>
<proteinExistence type="predicted"/>
<accession>A0A7Y0PN33</accession>
<dbReference type="Pfam" id="PF12146">
    <property type="entry name" value="Hydrolase_4"/>
    <property type="match status" value="1"/>
</dbReference>
<dbReference type="SUPFAM" id="SSF53474">
    <property type="entry name" value="alpha/beta-Hydrolases"/>
    <property type="match status" value="1"/>
</dbReference>
<dbReference type="AlphaFoldDB" id="A0A7Y0PN33"/>
<gene>
    <name evidence="2" type="ORF">HHU08_13265</name>
</gene>
<evidence type="ECO:0000259" key="1">
    <source>
        <dbReference type="Pfam" id="PF12146"/>
    </source>
</evidence>
<dbReference type="Gene3D" id="3.40.50.1820">
    <property type="entry name" value="alpha/beta hydrolase"/>
    <property type="match status" value="1"/>
</dbReference>
<comment type="caution">
    <text evidence="2">The sequence shown here is derived from an EMBL/GenBank/DDBJ whole genome shotgun (WGS) entry which is preliminary data.</text>
</comment>
<dbReference type="PANTHER" id="PTHR42886">
    <property type="entry name" value="RE40534P-RELATED"/>
    <property type="match status" value="1"/>
</dbReference>
<dbReference type="GO" id="GO:0016787">
    <property type="term" value="F:hydrolase activity"/>
    <property type="evidence" value="ECO:0007669"/>
    <property type="project" value="UniProtKB-KW"/>
</dbReference>
<name>A0A7Y0PN33_9BACI</name>
<dbReference type="Proteomes" id="UP000588491">
    <property type="component" value="Unassembled WGS sequence"/>
</dbReference>
<sequence>MTEVKTIKWKDDDLILSVDYPNKIYNEYKVIIICHGLIGSRVGVDRLFVKASNLLTEMGYLVIRFDYKGCGESSGEYGRNRLSDLIDQTEAMIQFAYDELSIKELILLGHSLGGAVALFTAINNSRVSRLIQWAAVGKPAFDIKRIFGEERLSELAEKEVVDFYGYSFYQTYFDSLSDYFPLESCRQFSGDVLIAHGTVDKDIPYQYLNEYKQEYLRRDKGTVETLLIENGEHTFSSSSQFNQLINGTIKWLEGN</sequence>
<dbReference type="InterPro" id="IPR022742">
    <property type="entry name" value="Hydrolase_4"/>
</dbReference>
<dbReference type="PANTHER" id="PTHR42886:SF53">
    <property type="entry name" value="ALPHA_BETA-HYDROLASES SUPERFAMILY PROTEIN"/>
    <property type="match status" value="1"/>
</dbReference>
<evidence type="ECO:0000313" key="3">
    <source>
        <dbReference type="Proteomes" id="UP000588491"/>
    </source>
</evidence>
<reference evidence="2 3" key="1">
    <citation type="submission" date="2020-04" db="EMBL/GenBank/DDBJ databases">
        <title>Bacillus sp. UniB3 isolated from commercial digestive syrup.</title>
        <authorList>
            <person name="Thorat V."/>
            <person name="Kirdat K."/>
            <person name="Tiwarekar B."/>
            <person name="Yadav A."/>
        </authorList>
    </citation>
    <scope>NUCLEOTIDE SEQUENCE [LARGE SCALE GENOMIC DNA]</scope>
    <source>
        <strain evidence="2 3">UniB3</strain>
    </source>
</reference>
<dbReference type="EMBL" id="JABBPK010000001">
    <property type="protein sequence ID" value="NMO77956.1"/>
    <property type="molecule type" value="Genomic_DNA"/>
</dbReference>
<keyword evidence="2" id="KW-0378">Hydrolase</keyword>
<keyword evidence="3" id="KW-1185">Reference proteome</keyword>
<protein>
    <submittedName>
        <fullName evidence="2">Alpha/beta hydrolase</fullName>
    </submittedName>
</protein>